<dbReference type="GO" id="GO:0000287">
    <property type="term" value="F:magnesium ion binding"/>
    <property type="evidence" value="ECO:0007669"/>
    <property type="project" value="UniProtKB-UniRule"/>
</dbReference>
<evidence type="ECO:0000256" key="4">
    <source>
        <dbReference type="ARBA" id="ARBA00022723"/>
    </source>
</evidence>
<sequence length="138" mass="14990">MTRHFLIDKSALARYPKPAVRAVVNPLHTAGVLAVCGAVELEVLYSARSKSDADRVRAGLGAFAWLSTPDEAWDRALEVQEQLIVAGNWKAVSLPDLIIAATAERHEATVLHYDGDYDMIAKVTGQPTRWVVPPGTAD</sequence>
<keyword evidence="8" id="KW-0800">Toxin</keyword>
<name>A0A2K8PEP1_STRLA</name>
<organism evidence="9 10">
    <name type="scientific">Streptomyces lavendulae subsp. lavendulae</name>
    <dbReference type="NCBI Taxonomy" id="58340"/>
    <lineage>
        <taxon>Bacteria</taxon>
        <taxon>Bacillati</taxon>
        <taxon>Actinomycetota</taxon>
        <taxon>Actinomycetes</taxon>
        <taxon>Kitasatosporales</taxon>
        <taxon>Streptomycetaceae</taxon>
        <taxon>Streptomyces</taxon>
    </lineage>
</organism>
<comment type="similarity">
    <text evidence="7 8">Belongs to the PINc/VapC protein family.</text>
</comment>
<dbReference type="AlphaFoldDB" id="A0A2K8PEP1"/>
<proteinExistence type="inferred from homology"/>
<dbReference type="HAMAP" id="MF_00265">
    <property type="entry name" value="VapC_Nob1"/>
    <property type="match status" value="1"/>
</dbReference>
<evidence type="ECO:0000313" key="9">
    <source>
        <dbReference type="EMBL" id="ATZ25179.1"/>
    </source>
</evidence>
<dbReference type="InterPro" id="IPR050556">
    <property type="entry name" value="Type_II_TA_system_RNase"/>
</dbReference>
<comment type="cofactor">
    <cofactor evidence="1 8">
        <name>Mg(2+)</name>
        <dbReference type="ChEBI" id="CHEBI:18420"/>
    </cofactor>
</comment>
<dbReference type="PANTHER" id="PTHR33653">
    <property type="entry name" value="RIBONUCLEASE VAPC2"/>
    <property type="match status" value="1"/>
</dbReference>
<feature type="binding site" evidence="8">
    <location>
        <position position="8"/>
    </location>
    <ligand>
        <name>Mg(2+)</name>
        <dbReference type="ChEBI" id="CHEBI:18420"/>
    </ligand>
</feature>
<dbReference type="CDD" id="cd18755">
    <property type="entry name" value="PIN_MtVapC3_VapC21-like"/>
    <property type="match status" value="1"/>
</dbReference>
<dbReference type="OrthoDB" id="5185254at2"/>
<dbReference type="GO" id="GO:0090729">
    <property type="term" value="F:toxin activity"/>
    <property type="evidence" value="ECO:0007669"/>
    <property type="project" value="UniProtKB-KW"/>
</dbReference>
<dbReference type="Proteomes" id="UP000231791">
    <property type="component" value="Chromosome"/>
</dbReference>
<protein>
    <recommendedName>
        <fullName evidence="8">Ribonuclease VapC</fullName>
        <shortName evidence="8">RNase VapC</shortName>
        <ecNumber evidence="8">3.1.-.-</ecNumber>
    </recommendedName>
    <alternativeName>
        <fullName evidence="8">Toxin VapC</fullName>
    </alternativeName>
</protein>
<reference evidence="9 10" key="1">
    <citation type="submission" date="2017-11" db="EMBL/GenBank/DDBJ databases">
        <title>Complete genome sequence of Streptomyces lavendulae subsp. lavendulae CCM 3239 (formerly 'Streptomyces aureofaciens CCM 3239'), the producer of the angucycline-type antibiotic auricin.</title>
        <authorList>
            <person name="Busche T."/>
            <person name="Novakova R."/>
            <person name="Al'Dilaimi A."/>
            <person name="Homerova D."/>
            <person name="Feckova L."/>
            <person name="Rezuchova B."/>
            <person name="Mingyar E."/>
            <person name="Csolleiova D."/>
            <person name="Bekeova C."/>
            <person name="Winkler A."/>
            <person name="Sevcikova B."/>
            <person name="Kalinowski J."/>
            <person name="Kormanec J."/>
            <person name="Ruckert C."/>
        </authorList>
    </citation>
    <scope>NUCLEOTIDE SEQUENCE [LARGE SCALE GENOMIC DNA]</scope>
    <source>
        <strain evidence="9 10">CCM 3239</strain>
    </source>
</reference>
<evidence type="ECO:0000256" key="8">
    <source>
        <dbReference type="HAMAP-Rule" id="MF_00265"/>
    </source>
</evidence>
<dbReference type="EMBL" id="CP024985">
    <property type="protein sequence ID" value="ATZ25179.1"/>
    <property type="molecule type" value="Genomic_DNA"/>
</dbReference>
<evidence type="ECO:0000256" key="7">
    <source>
        <dbReference type="ARBA" id="ARBA00038093"/>
    </source>
</evidence>
<evidence type="ECO:0000313" key="10">
    <source>
        <dbReference type="Proteomes" id="UP000231791"/>
    </source>
</evidence>
<dbReference type="GO" id="GO:0016787">
    <property type="term" value="F:hydrolase activity"/>
    <property type="evidence" value="ECO:0007669"/>
    <property type="project" value="UniProtKB-KW"/>
</dbReference>
<dbReference type="GO" id="GO:0004540">
    <property type="term" value="F:RNA nuclease activity"/>
    <property type="evidence" value="ECO:0007669"/>
    <property type="project" value="InterPro"/>
</dbReference>
<comment type="function">
    <text evidence="8">Toxic component of a toxin-antitoxin (TA) system. An RNase.</text>
</comment>
<dbReference type="InterPro" id="IPR002716">
    <property type="entry name" value="PIN_dom"/>
</dbReference>
<dbReference type="PANTHER" id="PTHR33653:SF1">
    <property type="entry name" value="RIBONUCLEASE VAPC2"/>
    <property type="match status" value="1"/>
</dbReference>
<keyword evidence="3 8" id="KW-0540">Nuclease</keyword>
<evidence type="ECO:0000256" key="2">
    <source>
        <dbReference type="ARBA" id="ARBA00022649"/>
    </source>
</evidence>
<gene>
    <name evidence="8" type="primary">vapC</name>
    <name evidence="9" type="ORF">SLAV_16645</name>
</gene>
<dbReference type="SUPFAM" id="SSF88723">
    <property type="entry name" value="PIN domain-like"/>
    <property type="match status" value="1"/>
</dbReference>
<keyword evidence="10" id="KW-1185">Reference proteome</keyword>
<keyword evidence="6 8" id="KW-0460">Magnesium</keyword>
<evidence type="ECO:0000256" key="3">
    <source>
        <dbReference type="ARBA" id="ARBA00022722"/>
    </source>
</evidence>
<keyword evidence="2 8" id="KW-1277">Toxin-antitoxin system</keyword>
<dbReference type="InterPro" id="IPR022907">
    <property type="entry name" value="VapC_family"/>
</dbReference>
<dbReference type="KEGG" id="slx:SLAV_16645"/>
<dbReference type="EC" id="3.1.-.-" evidence="8"/>
<dbReference type="InterPro" id="IPR029060">
    <property type="entry name" value="PIN-like_dom_sf"/>
</dbReference>
<evidence type="ECO:0000256" key="6">
    <source>
        <dbReference type="ARBA" id="ARBA00022842"/>
    </source>
</evidence>
<keyword evidence="5 8" id="KW-0378">Hydrolase</keyword>
<evidence type="ECO:0000256" key="1">
    <source>
        <dbReference type="ARBA" id="ARBA00001946"/>
    </source>
</evidence>
<feature type="binding site" evidence="8">
    <location>
        <position position="96"/>
    </location>
    <ligand>
        <name>Mg(2+)</name>
        <dbReference type="ChEBI" id="CHEBI:18420"/>
    </ligand>
</feature>
<dbReference type="RefSeq" id="WP_030236472.1">
    <property type="nucleotide sequence ID" value="NZ_CP024985.1"/>
</dbReference>
<dbReference type="Pfam" id="PF01850">
    <property type="entry name" value="PIN"/>
    <property type="match status" value="1"/>
</dbReference>
<dbReference type="GeneID" id="49384374"/>
<evidence type="ECO:0000256" key="5">
    <source>
        <dbReference type="ARBA" id="ARBA00022801"/>
    </source>
</evidence>
<keyword evidence="4 8" id="KW-0479">Metal-binding</keyword>
<dbReference type="Gene3D" id="3.40.50.1010">
    <property type="entry name" value="5'-nuclease"/>
    <property type="match status" value="1"/>
</dbReference>
<accession>A0A2K8PEP1</accession>